<organism evidence="1">
    <name type="scientific">viral metagenome</name>
    <dbReference type="NCBI Taxonomy" id="1070528"/>
    <lineage>
        <taxon>unclassified sequences</taxon>
        <taxon>metagenomes</taxon>
        <taxon>organismal metagenomes</taxon>
    </lineage>
</organism>
<dbReference type="EMBL" id="MT144128">
    <property type="protein sequence ID" value="QJA49275.1"/>
    <property type="molecule type" value="Genomic_DNA"/>
</dbReference>
<gene>
    <name evidence="1" type="ORF">TM448A01287_0006</name>
    <name evidence="2" type="ORF">TM448B01325_0014</name>
</gene>
<protein>
    <submittedName>
        <fullName evidence="1">Uncharacterized protein</fullName>
    </submittedName>
</protein>
<name>A0A6H1ZPR8_9ZZZZ</name>
<evidence type="ECO:0000313" key="1">
    <source>
        <dbReference type="EMBL" id="QJA49275.1"/>
    </source>
</evidence>
<sequence length="156" mass="18019">MAVLLGIDRAIWRTFAFNTFKQGYSFNYSLRLFRDMGFSVQRAWGLSQWRQVNNLVLGWKAAAGVDRSKVFPTGKMIEAESLKGWRYEVRGYAKYFDQSGNMYSQHEVAFRTNRHLSLTGYEGIAERNFKKSETTPGAEHIEVNFQVVAHEQGLSY</sequence>
<evidence type="ECO:0000313" key="2">
    <source>
        <dbReference type="EMBL" id="QJH98455.1"/>
    </source>
</evidence>
<dbReference type="EMBL" id="MT144734">
    <property type="protein sequence ID" value="QJH98455.1"/>
    <property type="molecule type" value="Genomic_DNA"/>
</dbReference>
<dbReference type="AlphaFoldDB" id="A0A6H1ZPR8"/>
<reference evidence="1" key="1">
    <citation type="submission" date="2020-03" db="EMBL/GenBank/DDBJ databases">
        <title>The deep terrestrial virosphere.</title>
        <authorList>
            <person name="Holmfeldt K."/>
            <person name="Nilsson E."/>
            <person name="Simone D."/>
            <person name="Lopez-Fernandez M."/>
            <person name="Wu X."/>
            <person name="de Brujin I."/>
            <person name="Lundin D."/>
            <person name="Andersson A."/>
            <person name="Bertilsson S."/>
            <person name="Dopson M."/>
        </authorList>
    </citation>
    <scope>NUCLEOTIDE SEQUENCE</scope>
    <source>
        <strain evidence="1">TM448A01287</strain>
        <strain evidence="2">TM448B01325</strain>
    </source>
</reference>
<accession>A0A6H1ZPR8</accession>
<proteinExistence type="predicted"/>